<keyword evidence="5" id="KW-1185">Reference proteome</keyword>
<accession>A0A8S1A0S9</accession>
<dbReference type="EMBL" id="CADEBC010000479">
    <property type="protein sequence ID" value="CAB3233807.1"/>
    <property type="molecule type" value="Genomic_DNA"/>
</dbReference>
<dbReference type="Pfam" id="PF05335">
    <property type="entry name" value="DUF745"/>
    <property type="match status" value="1"/>
</dbReference>
<evidence type="ECO:0000313" key="4">
    <source>
        <dbReference type="EMBL" id="CAB3238155.1"/>
    </source>
</evidence>
<dbReference type="EMBL" id="CADEBD010000306">
    <property type="protein sequence ID" value="CAB3238155.1"/>
    <property type="molecule type" value="Genomic_DNA"/>
</dbReference>
<evidence type="ECO:0000313" key="5">
    <source>
        <dbReference type="Proteomes" id="UP000494106"/>
    </source>
</evidence>
<dbReference type="OrthoDB" id="7492499at2759"/>
<evidence type="ECO:0000313" key="6">
    <source>
        <dbReference type="Proteomes" id="UP000494256"/>
    </source>
</evidence>
<gene>
    <name evidence="3" type="ORF">APLA_LOCUS5427</name>
    <name evidence="4" type="ORF">APLA_LOCUS8058</name>
</gene>
<name>A0A8S1A0S9_ARCPL</name>
<evidence type="ECO:0000256" key="2">
    <source>
        <dbReference type="SAM" id="SignalP"/>
    </source>
</evidence>
<reference evidence="5 6" key="1">
    <citation type="submission" date="2020-04" db="EMBL/GenBank/DDBJ databases">
        <authorList>
            <person name="Wallbank WR R."/>
            <person name="Pardo Diaz C."/>
            <person name="Kozak K."/>
            <person name="Martin S."/>
            <person name="Jiggins C."/>
            <person name="Moest M."/>
            <person name="Warren A I."/>
            <person name="Byers J.R.P. K."/>
            <person name="Montejo-Kovacevich G."/>
            <person name="Yen C E."/>
        </authorList>
    </citation>
    <scope>NUCLEOTIDE SEQUENCE [LARGE SCALE GENOMIC DNA]</scope>
</reference>
<dbReference type="Proteomes" id="UP000494256">
    <property type="component" value="Unassembled WGS sequence"/>
</dbReference>
<proteinExistence type="predicted"/>
<dbReference type="AlphaFoldDB" id="A0A8S1A0S9"/>
<dbReference type="PANTHER" id="PTHR37161:SF2">
    <property type="entry name" value="AT11648P-RELATED"/>
    <property type="match status" value="1"/>
</dbReference>
<comment type="caution">
    <text evidence="4">The sequence shown here is derived from an EMBL/GenBank/DDBJ whole genome shotgun (WGS) entry which is preliminary data.</text>
</comment>
<dbReference type="InterPro" id="IPR007999">
    <property type="entry name" value="DUF745"/>
</dbReference>
<feature type="coiled-coil region" evidence="1">
    <location>
        <begin position="182"/>
        <end position="209"/>
    </location>
</feature>
<feature type="coiled-coil region" evidence="1">
    <location>
        <begin position="63"/>
        <end position="132"/>
    </location>
</feature>
<dbReference type="PANTHER" id="PTHR37161">
    <property type="entry name" value="HDC10475"/>
    <property type="match status" value="1"/>
</dbReference>
<evidence type="ECO:0000313" key="3">
    <source>
        <dbReference type="EMBL" id="CAB3233807.1"/>
    </source>
</evidence>
<keyword evidence="1" id="KW-0175">Coiled coil</keyword>
<dbReference type="Proteomes" id="UP000494106">
    <property type="component" value="Unassembled WGS sequence"/>
</dbReference>
<feature type="chain" id="PRO_5036434296" evidence="2">
    <location>
        <begin position="16"/>
        <end position="343"/>
    </location>
</feature>
<organism evidence="4 6">
    <name type="scientific">Arctia plantaginis</name>
    <name type="common">Wood tiger moth</name>
    <name type="synonym">Phalaena plantaginis</name>
    <dbReference type="NCBI Taxonomy" id="874455"/>
    <lineage>
        <taxon>Eukaryota</taxon>
        <taxon>Metazoa</taxon>
        <taxon>Ecdysozoa</taxon>
        <taxon>Arthropoda</taxon>
        <taxon>Hexapoda</taxon>
        <taxon>Insecta</taxon>
        <taxon>Pterygota</taxon>
        <taxon>Neoptera</taxon>
        <taxon>Endopterygota</taxon>
        <taxon>Lepidoptera</taxon>
        <taxon>Glossata</taxon>
        <taxon>Ditrysia</taxon>
        <taxon>Noctuoidea</taxon>
        <taxon>Erebidae</taxon>
        <taxon>Arctiinae</taxon>
        <taxon>Arctia</taxon>
    </lineage>
</organism>
<feature type="signal peptide" evidence="2">
    <location>
        <begin position="1"/>
        <end position="15"/>
    </location>
</feature>
<sequence length="343" mass="36629">MRLLVVLLLTASVWAFPERRSASNAGPLPQTSQQLHAQAQKLEKAREAQRDCKGKCASSIAQKAAAEAKAAQAAQNAAGAQAAHMVKTQLAEKALQAAKAAEAALAGKQAVVEQLQQEVKEAEAVVAENTAAVHQQQSTVNAAVQAAQQATAQHKLLCQATQLACQLEKSAHCVLDKTKFGLQEKCHNLSEARARLAHLQHKLQCACTECSITKQAAHSACEAARAACGNARKKKQVASQSPVHKLLAQATQLACQLEKTAHCVLDKTKYGLQEKCHHLSDARARLAHLQHMLQCACAECSATKHAAHCACEAARAACGNARKKKHILEQLTIGSKDESKRGR</sequence>
<keyword evidence="2" id="KW-0732">Signal</keyword>
<evidence type="ECO:0000256" key="1">
    <source>
        <dbReference type="SAM" id="Coils"/>
    </source>
</evidence>
<protein>
    <submittedName>
        <fullName evidence="4">Uncharacterized protein</fullName>
    </submittedName>
</protein>